<keyword evidence="2 5" id="KW-0812">Transmembrane</keyword>
<evidence type="ECO:0000256" key="6">
    <source>
        <dbReference type="SAM" id="MobiDB-lite"/>
    </source>
</evidence>
<comment type="subcellular location">
    <subcellularLocation>
        <location evidence="1 5">Membrane</location>
        <topology evidence="1 5">Multi-pass membrane protein</topology>
    </subcellularLocation>
</comment>
<proteinExistence type="inferred from homology"/>
<gene>
    <name evidence="7" type="ORF">Q5P01_016656</name>
</gene>
<evidence type="ECO:0000313" key="7">
    <source>
        <dbReference type="EMBL" id="KAK2832767.1"/>
    </source>
</evidence>
<feature type="compositionally biased region" description="Basic and acidic residues" evidence="6">
    <location>
        <begin position="215"/>
        <end position="229"/>
    </location>
</feature>
<feature type="compositionally biased region" description="Low complexity" evidence="6">
    <location>
        <begin position="200"/>
        <end position="213"/>
    </location>
</feature>
<dbReference type="PANTHER" id="PTHR12859">
    <property type="entry name" value="PRA1 PROTEIN"/>
    <property type="match status" value="1"/>
</dbReference>
<dbReference type="PANTHER" id="PTHR12859:SF1">
    <property type="entry name" value="PRA1 FAMILY PROTEIN 2"/>
    <property type="match status" value="1"/>
</dbReference>
<comment type="similarity">
    <text evidence="5">Belongs to the PRA1 family.</text>
</comment>
<reference evidence="7" key="1">
    <citation type="submission" date="2023-07" db="EMBL/GenBank/DDBJ databases">
        <title>Chromosome-level Genome Assembly of Striped Snakehead (Channa striata).</title>
        <authorList>
            <person name="Liu H."/>
        </authorList>
    </citation>
    <scope>NUCLEOTIDE SEQUENCE</scope>
    <source>
        <strain evidence="7">Gz</strain>
        <tissue evidence="7">Muscle</tissue>
    </source>
</reference>
<feature type="compositionally biased region" description="Basic and acidic residues" evidence="6">
    <location>
        <begin position="128"/>
        <end position="138"/>
    </location>
</feature>
<keyword evidence="4 5" id="KW-0472">Membrane</keyword>
<evidence type="ECO:0000256" key="3">
    <source>
        <dbReference type="ARBA" id="ARBA00022989"/>
    </source>
</evidence>
<feature type="region of interest" description="Disordered" evidence="6">
    <location>
        <begin position="119"/>
        <end position="151"/>
    </location>
</feature>
<evidence type="ECO:0000256" key="2">
    <source>
        <dbReference type="ARBA" id="ARBA00022692"/>
    </source>
</evidence>
<organism evidence="7 8">
    <name type="scientific">Channa striata</name>
    <name type="common">Snakehead murrel</name>
    <name type="synonym">Ophicephalus striatus</name>
    <dbReference type="NCBI Taxonomy" id="64152"/>
    <lineage>
        <taxon>Eukaryota</taxon>
        <taxon>Metazoa</taxon>
        <taxon>Chordata</taxon>
        <taxon>Craniata</taxon>
        <taxon>Vertebrata</taxon>
        <taxon>Euteleostomi</taxon>
        <taxon>Actinopterygii</taxon>
        <taxon>Neopterygii</taxon>
        <taxon>Teleostei</taxon>
        <taxon>Neoteleostei</taxon>
        <taxon>Acanthomorphata</taxon>
        <taxon>Anabantaria</taxon>
        <taxon>Anabantiformes</taxon>
        <taxon>Channoidei</taxon>
        <taxon>Channidae</taxon>
        <taxon>Channa</taxon>
    </lineage>
</organism>
<sequence length="245" mass="27211">MAGVQPPPLRSLDDFLLNSARFAVPDVRDLDRWNNRMINNLLYYQSNYFLSALGFLLMVGYFKPFQLFVGAVVVSLSFLGFVWAAENQAPIRRFRRNHPSICFIPCTVDSCPCVGETAQPEEQAGEQTGEHRFKEDTHGTPVGGPGTGTGSWIIERKWKRRNSWTQSVLTAAAATSQAGRTGAQPGGCLPQKEEESNDVTTGLPLLKGPTLQLRPLKETESGTESETHRGTQRGVRLWKKRVECS</sequence>
<evidence type="ECO:0000256" key="5">
    <source>
        <dbReference type="RuleBase" id="RU363107"/>
    </source>
</evidence>
<dbReference type="Proteomes" id="UP001187415">
    <property type="component" value="Unassembled WGS sequence"/>
</dbReference>
<dbReference type="InterPro" id="IPR004895">
    <property type="entry name" value="Prenylated_rab_accept_PRA1"/>
</dbReference>
<evidence type="ECO:0000256" key="1">
    <source>
        <dbReference type="ARBA" id="ARBA00004141"/>
    </source>
</evidence>
<feature type="transmembrane region" description="Helical" evidence="5">
    <location>
        <begin position="41"/>
        <end position="61"/>
    </location>
</feature>
<feature type="transmembrane region" description="Helical" evidence="5">
    <location>
        <begin position="67"/>
        <end position="85"/>
    </location>
</feature>
<evidence type="ECO:0000313" key="8">
    <source>
        <dbReference type="Proteomes" id="UP001187415"/>
    </source>
</evidence>
<keyword evidence="8" id="KW-1185">Reference proteome</keyword>
<comment type="caution">
    <text evidence="7">The sequence shown here is derived from an EMBL/GenBank/DDBJ whole genome shotgun (WGS) entry which is preliminary data.</text>
</comment>
<protein>
    <recommendedName>
        <fullName evidence="5">PRA1 family protein</fullName>
    </recommendedName>
</protein>
<dbReference type="GO" id="GO:0016020">
    <property type="term" value="C:membrane"/>
    <property type="evidence" value="ECO:0007669"/>
    <property type="project" value="UniProtKB-SubCell"/>
</dbReference>
<keyword evidence="3 5" id="KW-1133">Transmembrane helix</keyword>
<feature type="region of interest" description="Disordered" evidence="6">
    <location>
        <begin position="174"/>
        <end position="245"/>
    </location>
</feature>
<name>A0AA88MBU5_CHASR</name>
<evidence type="ECO:0000256" key="4">
    <source>
        <dbReference type="ARBA" id="ARBA00023136"/>
    </source>
</evidence>
<accession>A0AA88MBU5</accession>
<dbReference type="Pfam" id="PF03208">
    <property type="entry name" value="PRA1"/>
    <property type="match status" value="1"/>
</dbReference>
<dbReference type="AlphaFoldDB" id="A0AA88MBU5"/>
<dbReference type="EMBL" id="JAUPFM010000013">
    <property type="protein sequence ID" value="KAK2832767.1"/>
    <property type="molecule type" value="Genomic_DNA"/>
</dbReference>